<evidence type="ECO:0000313" key="5">
    <source>
        <dbReference type="Proteomes" id="UP000522007"/>
    </source>
</evidence>
<feature type="domain" description="LXG" evidence="3">
    <location>
        <begin position="1"/>
        <end position="225"/>
    </location>
</feature>
<evidence type="ECO:0000259" key="3">
    <source>
        <dbReference type="PROSITE" id="PS51756"/>
    </source>
</evidence>
<evidence type="ECO:0000313" key="4">
    <source>
        <dbReference type="EMBL" id="MBC1323572.1"/>
    </source>
</evidence>
<feature type="coiled-coil region" evidence="2">
    <location>
        <begin position="13"/>
        <end position="40"/>
    </location>
</feature>
<protein>
    <submittedName>
        <fullName evidence="4">Transposase</fullName>
    </submittedName>
</protein>
<dbReference type="InterPro" id="IPR006829">
    <property type="entry name" value="LXG_dom"/>
</dbReference>
<dbReference type="AlphaFoldDB" id="A0A7X0T788"/>
<evidence type="ECO:0000256" key="1">
    <source>
        <dbReference type="ARBA" id="ARBA00034117"/>
    </source>
</evidence>
<gene>
    <name evidence="4" type="ORF">HB853_11600</name>
</gene>
<dbReference type="Proteomes" id="UP000522007">
    <property type="component" value="Unassembled WGS sequence"/>
</dbReference>
<keyword evidence="2" id="KW-0175">Coiled coil</keyword>
<evidence type="ECO:0000256" key="2">
    <source>
        <dbReference type="SAM" id="Coils"/>
    </source>
</evidence>
<sequence>MSRIDIQEITQFLHGLKKSNDEAREMIQGIQNQVEEYSSDTTIKGKAVEASQQYYNKTYSVICKTIIEALNESENSLKSYIQDFSVQVDSSFDARIDAELLQEAMTRLTDIRRKQEALMQSLSASTATLNEGKLQTLRTQFTDALEQERILERYINFEQSHENYFDSLSELVYRTRQAVRELADNVSFDEQTSSYHLNSINMSRFQTLHRMLPKKKEYDFDDYEITWQGTMHILWKDGKVDAEATLAYKEASLTGKLMHDKNISEQEAEQLIAVIESLKNKKDPITGADISSVQVLSIISGLTFGYTAGIYKGKKISISNNDLWKIKNKNGTKKIIYNAKGSPYLRALRRTQFDDVLENGLSDGTKLSKHAYNSLFKSGRKDIMLDDIKDALKTKPIPAKPGSVEYINPKTKTSVFVNPETKEIVGIWPESFKR</sequence>
<comment type="caution">
    <text evidence="4">The sequence shown here is derived from an EMBL/GenBank/DDBJ whole genome shotgun (WGS) entry which is preliminary data.</text>
</comment>
<dbReference type="EMBL" id="JAAROP010000014">
    <property type="protein sequence ID" value="MBC1323572.1"/>
    <property type="molecule type" value="Genomic_DNA"/>
</dbReference>
<comment type="similarity">
    <text evidence="1">In the N-terminal section; belongs to the LXG family.</text>
</comment>
<accession>A0A7X0T788</accession>
<name>A0A7X0T788_LISWE</name>
<dbReference type="Pfam" id="PF04740">
    <property type="entry name" value="LXG"/>
    <property type="match status" value="1"/>
</dbReference>
<organism evidence="4 5">
    <name type="scientific">Listeria welshimeri</name>
    <dbReference type="NCBI Taxonomy" id="1643"/>
    <lineage>
        <taxon>Bacteria</taxon>
        <taxon>Bacillati</taxon>
        <taxon>Bacillota</taxon>
        <taxon>Bacilli</taxon>
        <taxon>Bacillales</taxon>
        <taxon>Listeriaceae</taxon>
        <taxon>Listeria</taxon>
    </lineage>
</organism>
<reference evidence="4 5" key="1">
    <citation type="submission" date="2020-03" db="EMBL/GenBank/DDBJ databases">
        <title>Soil Listeria distribution.</title>
        <authorList>
            <person name="Liao J."/>
            <person name="Wiedmann M."/>
        </authorList>
    </citation>
    <scope>NUCLEOTIDE SEQUENCE [LARGE SCALE GENOMIC DNA]</scope>
    <source>
        <strain evidence="4 5">FSL L7-1829</strain>
    </source>
</reference>
<dbReference type="PROSITE" id="PS51756">
    <property type="entry name" value="LXG"/>
    <property type="match status" value="1"/>
</dbReference>
<proteinExistence type="inferred from homology"/>